<comment type="function">
    <text evidence="5">Catalyzes the ATP-dependent conversion of 5-aminoimidazole ribonucleotide (AIR) and HCO(3)(-) to N5-carboxyaminoimidazole ribonucleotide (N5-CAIR).</text>
</comment>
<keyword evidence="1 5" id="KW-0436">Ligase</keyword>
<protein>
    <recommendedName>
        <fullName evidence="5 6">N5-carboxyaminoimidazole ribonucleotide synthase</fullName>
        <shortName evidence="5 6">N5-CAIR synthase</shortName>
        <ecNumber evidence="5 6">6.3.4.18</ecNumber>
    </recommendedName>
    <alternativeName>
        <fullName evidence="5 6">5-(carboxyamino)imidazole ribonucleotide synthetase</fullName>
    </alternativeName>
</protein>
<dbReference type="SUPFAM" id="SSF52440">
    <property type="entry name" value="PreATP-grasp domain"/>
    <property type="match status" value="1"/>
</dbReference>
<dbReference type="KEGG" id="nah:F5544_06835"/>
<dbReference type="GO" id="GO:0006189">
    <property type="term" value="P:'de novo' IMP biosynthetic process"/>
    <property type="evidence" value="ECO:0007669"/>
    <property type="project" value="UniProtKB-UniRule"/>
</dbReference>
<dbReference type="InterPro" id="IPR054350">
    <property type="entry name" value="PurT/PurK_preATP-grasp"/>
</dbReference>
<comment type="catalytic activity">
    <reaction evidence="5 6">
        <text>5-amino-1-(5-phospho-beta-D-ribosyl)imidazole + hydrogencarbonate + ATP = 5-carboxyamino-1-(5-phospho-D-ribosyl)imidazole + ADP + phosphate + 2 H(+)</text>
        <dbReference type="Rhea" id="RHEA:19317"/>
        <dbReference type="ChEBI" id="CHEBI:15378"/>
        <dbReference type="ChEBI" id="CHEBI:17544"/>
        <dbReference type="ChEBI" id="CHEBI:30616"/>
        <dbReference type="ChEBI" id="CHEBI:43474"/>
        <dbReference type="ChEBI" id="CHEBI:58730"/>
        <dbReference type="ChEBI" id="CHEBI:137981"/>
        <dbReference type="ChEBI" id="CHEBI:456216"/>
        <dbReference type="EC" id="6.3.4.18"/>
    </reaction>
</comment>
<feature type="binding site" evidence="5">
    <location>
        <position position="159"/>
    </location>
    <ligand>
        <name>ATP</name>
        <dbReference type="ChEBI" id="CHEBI:30616"/>
    </ligand>
</feature>
<gene>
    <name evidence="5 6" type="primary">purK</name>
    <name evidence="8" type="ORF">F5544_06835</name>
</gene>
<evidence type="ECO:0000256" key="5">
    <source>
        <dbReference type="HAMAP-Rule" id="MF_01928"/>
    </source>
</evidence>
<keyword evidence="9" id="KW-1185">Reference proteome</keyword>
<evidence type="ECO:0000313" key="9">
    <source>
        <dbReference type="Proteomes" id="UP000503540"/>
    </source>
</evidence>
<name>A0A6G9Y861_9NOCA</name>
<dbReference type="FunFam" id="3.30.470.20:FF:000029">
    <property type="entry name" value="N5-carboxyaminoimidazole ribonucleotide synthase"/>
    <property type="match status" value="1"/>
</dbReference>
<feature type="binding site" evidence="5">
    <location>
        <position position="244"/>
    </location>
    <ligand>
        <name>ATP</name>
        <dbReference type="ChEBI" id="CHEBI:30616"/>
    </ligand>
</feature>
<dbReference type="InterPro" id="IPR011054">
    <property type="entry name" value="Rudment_hybrid_motif"/>
</dbReference>
<dbReference type="InterPro" id="IPR013815">
    <property type="entry name" value="ATP_grasp_subdomain_1"/>
</dbReference>
<dbReference type="SUPFAM" id="SSF51246">
    <property type="entry name" value="Rudiment single hybrid motif"/>
    <property type="match status" value="1"/>
</dbReference>
<dbReference type="SUPFAM" id="SSF56059">
    <property type="entry name" value="Glutathione synthetase ATP-binding domain-like"/>
    <property type="match status" value="1"/>
</dbReference>
<dbReference type="GO" id="GO:0004638">
    <property type="term" value="F:phosphoribosylaminoimidazole carboxylase activity"/>
    <property type="evidence" value="ECO:0007669"/>
    <property type="project" value="InterPro"/>
</dbReference>
<dbReference type="PROSITE" id="PS50975">
    <property type="entry name" value="ATP_GRASP"/>
    <property type="match status" value="1"/>
</dbReference>
<evidence type="ECO:0000256" key="3">
    <source>
        <dbReference type="ARBA" id="ARBA00022755"/>
    </source>
</evidence>
<dbReference type="NCBIfam" id="NF004679">
    <property type="entry name" value="PRK06019.1-5"/>
    <property type="match status" value="1"/>
</dbReference>
<reference evidence="8 9" key="1">
    <citation type="journal article" date="2019" name="ACS Chem. Biol.">
        <title>Identification and Mobilization of a Cryptic Antibiotic Biosynthesis Gene Locus from a Human-Pathogenic Nocardia Isolate.</title>
        <authorList>
            <person name="Herisse M."/>
            <person name="Ishida K."/>
            <person name="Porter J.L."/>
            <person name="Howden B."/>
            <person name="Hertweck C."/>
            <person name="Stinear T.P."/>
            <person name="Pidot S.J."/>
        </authorList>
    </citation>
    <scope>NUCLEOTIDE SEQUENCE [LARGE SCALE GENOMIC DNA]</scope>
    <source>
        <strain evidence="8 9">AUSMDU00012717</strain>
    </source>
</reference>
<evidence type="ECO:0000256" key="6">
    <source>
        <dbReference type="RuleBase" id="RU361200"/>
    </source>
</evidence>
<feature type="domain" description="ATP-grasp" evidence="7">
    <location>
        <begin position="163"/>
        <end position="352"/>
    </location>
</feature>
<evidence type="ECO:0000256" key="2">
    <source>
        <dbReference type="ARBA" id="ARBA00022741"/>
    </source>
</evidence>
<dbReference type="Gene3D" id="3.30.1490.20">
    <property type="entry name" value="ATP-grasp fold, A domain"/>
    <property type="match status" value="1"/>
</dbReference>
<accession>A0A6G9Y861</accession>
<dbReference type="Pfam" id="PF02222">
    <property type="entry name" value="ATP-grasp"/>
    <property type="match status" value="1"/>
</dbReference>
<dbReference type="InterPro" id="IPR040686">
    <property type="entry name" value="PurK_C"/>
</dbReference>
<evidence type="ECO:0000313" key="8">
    <source>
        <dbReference type="EMBL" id="QIS09277.1"/>
    </source>
</evidence>
<dbReference type="GO" id="GO:0046872">
    <property type="term" value="F:metal ion binding"/>
    <property type="evidence" value="ECO:0007669"/>
    <property type="project" value="InterPro"/>
</dbReference>
<dbReference type="EMBL" id="CP046172">
    <property type="protein sequence ID" value="QIS09277.1"/>
    <property type="molecule type" value="Genomic_DNA"/>
</dbReference>
<dbReference type="FunFam" id="3.40.50.20:FF:000025">
    <property type="entry name" value="N5-carboxyaminoimidazole ribonucleotide synthase"/>
    <property type="match status" value="1"/>
</dbReference>
<organism evidence="8 9">
    <name type="scientific">Nocardia arthritidis</name>
    <dbReference type="NCBI Taxonomy" id="228602"/>
    <lineage>
        <taxon>Bacteria</taxon>
        <taxon>Bacillati</taxon>
        <taxon>Actinomycetota</taxon>
        <taxon>Actinomycetes</taxon>
        <taxon>Mycobacteriales</taxon>
        <taxon>Nocardiaceae</taxon>
        <taxon>Nocardia</taxon>
    </lineage>
</organism>
<dbReference type="InterPro" id="IPR011761">
    <property type="entry name" value="ATP-grasp"/>
</dbReference>
<dbReference type="InterPro" id="IPR003135">
    <property type="entry name" value="ATP-grasp_carboxylate-amine"/>
</dbReference>
<dbReference type="Gene3D" id="3.30.470.20">
    <property type="entry name" value="ATP-grasp fold, B domain"/>
    <property type="match status" value="1"/>
</dbReference>
<evidence type="ECO:0000259" key="7">
    <source>
        <dbReference type="PROSITE" id="PS50975"/>
    </source>
</evidence>
<dbReference type="PANTHER" id="PTHR11609:SF5">
    <property type="entry name" value="PHOSPHORIBOSYLAMINOIMIDAZOLE CARBOXYLASE"/>
    <property type="match status" value="1"/>
</dbReference>
<feature type="binding site" evidence="5">
    <location>
        <begin position="322"/>
        <end position="323"/>
    </location>
    <ligand>
        <name>ATP</name>
        <dbReference type="ChEBI" id="CHEBI:30616"/>
    </ligand>
</feature>
<dbReference type="NCBIfam" id="TIGR01161">
    <property type="entry name" value="purK"/>
    <property type="match status" value="1"/>
</dbReference>
<sequence>MTQGPSVPVPVIAARHDKIPSHEGAQRANNRHSTLGVFGRAERQRGSAVTPRSFDPSAMPTVTMVGGGQLARMTHQAAIALGQRLRVLAENPDDPAAQVSPDVVLGSHTDLTALRKAAVGSHALTFDHEHVPAEHLAALVAEGVNVQPPPEALIYAQDKLVMRTKLAELGLPVPAFAAVAEPGDAVRFGDANGWPMVLKAVRGGYDGRGVWMPESAAAATEIVTDQLARGVQLLAEAKVPLRRELSAMVARSPYGQAAAWPVVETVQRNGQCAVVIAPAPDLSDELATGAEALALNLAEGLGVVGAMAVELFETTDGRLLVNELAMRPHNSGHWGMDGARTGQFEQHLRAVLDYPLGDTTPLAPVTVMANILGAQQAPAMSIDERLHHLFARMPEAKVHLYGKGERPDRKIGHINVLGDDVAVVREKAERAAHWMSHAVWTDGWDPHD</sequence>
<keyword evidence="4 5" id="KW-0067">ATP-binding</keyword>
<evidence type="ECO:0000256" key="1">
    <source>
        <dbReference type="ARBA" id="ARBA00022598"/>
    </source>
</evidence>
<dbReference type="GO" id="GO:0005524">
    <property type="term" value="F:ATP binding"/>
    <property type="evidence" value="ECO:0007669"/>
    <property type="project" value="UniProtKB-UniRule"/>
</dbReference>
<dbReference type="Gene3D" id="3.40.50.20">
    <property type="match status" value="1"/>
</dbReference>
<keyword evidence="2 5" id="KW-0547">Nucleotide-binding</keyword>
<dbReference type="NCBIfam" id="NF004680">
    <property type="entry name" value="PRK06019.1-6"/>
    <property type="match status" value="1"/>
</dbReference>
<dbReference type="GO" id="GO:0005829">
    <property type="term" value="C:cytosol"/>
    <property type="evidence" value="ECO:0007669"/>
    <property type="project" value="TreeGrafter"/>
</dbReference>
<feature type="binding site" evidence="5">
    <location>
        <position position="199"/>
    </location>
    <ligand>
        <name>ATP</name>
        <dbReference type="ChEBI" id="CHEBI:30616"/>
    </ligand>
</feature>
<dbReference type="Pfam" id="PF22660">
    <property type="entry name" value="RS_preATP-grasp-like"/>
    <property type="match status" value="1"/>
</dbReference>
<dbReference type="Pfam" id="PF17769">
    <property type="entry name" value="PurK_C"/>
    <property type="match status" value="1"/>
</dbReference>
<dbReference type="GO" id="GO:0034028">
    <property type="term" value="F:5-(carboxyamino)imidazole ribonucleotide synthase activity"/>
    <property type="evidence" value="ECO:0007669"/>
    <property type="project" value="UniProtKB-UniRule"/>
</dbReference>
<dbReference type="UniPathway" id="UPA00074">
    <property type="reaction ID" value="UER00942"/>
</dbReference>
<feature type="binding site" evidence="5">
    <location>
        <begin position="236"/>
        <end position="239"/>
    </location>
    <ligand>
        <name>ATP</name>
        <dbReference type="ChEBI" id="CHEBI:30616"/>
    </ligand>
</feature>
<comment type="pathway">
    <text evidence="5 6">Purine metabolism; IMP biosynthesis via de novo pathway; 5-amino-1-(5-phospho-D-ribosyl)imidazole-4-carboxylate from 5-amino-1-(5-phospho-D-ribosyl)imidazole (N5-CAIR route): step 1/2.</text>
</comment>
<dbReference type="InterPro" id="IPR016185">
    <property type="entry name" value="PreATP-grasp_dom_sf"/>
</dbReference>
<comment type="caution">
    <text evidence="5">Lacks conserved residue(s) required for the propagation of feature annotation.</text>
</comment>
<evidence type="ECO:0000256" key="4">
    <source>
        <dbReference type="ARBA" id="ARBA00022840"/>
    </source>
</evidence>
<comment type="subunit">
    <text evidence="5 6">Homodimer.</text>
</comment>
<keyword evidence="3 5" id="KW-0658">Purine biosynthesis</keyword>
<proteinExistence type="inferred from homology"/>
<comment type="function">
    <text evidence="6">Catalyzes the ATP-dependent conversion of 5-aminoimidazole ribonucleotide (AIR) and HCO(3)- to N5-carboxyaminoimidazole ribonucleotide (N5-CAIR).</text>
</comment>
<dbReference type="PANTHER" id="PTHR11609">
    <property type="entry name" value="PURINE BIOSYNTHESIS PROTEIN 6/7, PUR6/7"/>
    <property type="match status" value="1"/>
</dbReference>
<dbReference type="EC" id="6.3.4.18" evidence="5 6"/>
<dbReference type="HAMAP" id="MF_01928">
    <property type="entry name" value="PurK"/>
    <property type="match status" value="1"/>
</dbReference>
<dbReference type="AlphaFoldDB" id="A0A6G9Y861"/>
<dbReference type="InterPro" id="IPR005875">
    <property type="entry name" value="PurK"/>
</dbReference>
<comment type="similarity">
    <text evidence="5 6">Belongs to the PurK/PurT family.</text>
</comment>
<dbReference type="Proteomes" id="UP000503540">
    <property type="component" value="Chromosome"/>
</dbReference>